<gene>
    <name evidence="1" type="ORF">L1785_14765</name>
</gene>
<dbReference type="Pfam" id="PF05711">
    <property type="entry name" value="TylF"/>
    <property type="match status" value="1"/>
</dbReference>
<proteinExistence type="predicted"/>
<evidence type="ECO:0000313" key="1">
    <source>
        <dbReference type="EMBL" id="MCF4122240.1"/>
    </source>
</evidence>
<dbReference type="Proteomes" id="UP001165405">
    <property type="component" value="Unassembled WGS sequence"/>
</dbReference>
<dbReference type="AlphaFoldDB" id="A0AA41QGA5"/>
<dbReference type="RefSeq" id="WP_236090033.1">
    <property type="nucleotide sequence ID" value="NZ_JAKGSG010000040.1"/>
</dbReference>
<dbReference type="PANTHER" id="PTHR40036">
    <property type="entry name" value="MACROCIN O-METHYLTRANSFERASE"/>
    <property type="match status" value="1"/>
</dbReference>
<dbReference type="Gene3D" id="3.40.50.150">
    <property type="entry name" value="Vaccinia Virus protein VP39"/>
    <property type="match status" value="1"/>
</dbReference>
<dbReference type="SUPFAM" id="SSF53335">
    <property type="entry name" value="S-adenosyl-L-methionine-dependent methyltransferases"/>
    <property type="match status" value="1"/>
</dbReference>
<comment type="caution">
    <text evidence="1">The sequence shown here is derived from an EMBL/GenBank/DDBJ whole genome shotgun (WGS) entry which is preliminary data.</text>
</comment>
<name>A0AA41QGA5_9MICO</name>
<reference evidence="1" key="1">
    <citation type="submission" date="2022-01" db="EMBL/GenBank/DDBJ databases">
        <title>Antribacter sp. nov., isolated from Guizhou of China.</title>
        <authorList>
            <person name="Chengliang C."/>
            <person name="Ya Z."/>
        </authorList>
    </citation>
    <scope>NUCLEOTIDE SEQUENCE</scope>
    <source>
        <strain evidence="1">KLBMP 9083</strain>
    </source>
</reference>
<protein>
    <submittedName>
        <fullName evidence="1">TylF/MycF family methyltransferase</fullName>
    </submittedName>
</protein>
<dbReference type="InterPro" id="IPR029063">
    <property type="entry name" value="SAM-dependent_MTases_sf"/>
</dbReference>
<organism evidence="1 2">
    <name type="scientific">Antribacter soli</name>
    <dbReference type="NCBI Taxonomy" id="2910976"/>
    <lineage>
        <taxon>Bacteria</taxon>
        <taxon>Bacillati</taxon>
        <taxon>Actinomycetota</taxon>
        <taxon>Actinomycetes</taxon>
        <taxon>Micrococcales</taxon>
        <taxon>Promicromonosporaceae</taxon>
        <taxon>Antribacter</taxon>
    </lineage>
</organism>
<keyword evidence="2" id="KW-1185">Reference proteome</keyword>
<dbReference type="EMBL" id="JAKGSG010000040">
    <property type="protein sequence ID" value="MCF4122240.1"/>
    <property type="molecule type" value="Genomic_DNA"/>
</dbReference>
<keyword evidence="1" id="KW-0489">Methyltransferase</keyword>
<keyword evidence="1" id="KW-0808">Transferase</keyword>
<dbReference type="InterPro" id="IPR008884">
    <property type="entry name" value="TylF_MeTrfase"/>
</dbReference>
<dbReference type="PANTHER" id="PTHR40036:SF1">
    <property type="entry name" value="MACROCIN O-METHYLTRANSFERASE"/>
    <property type="match status" value="1"/>
</dbReference>
<dbReference type="GO" id="GO:0008168">
    <property type="term" value="F:methyltransferase activity"/>
    <property type="evidence" value="ECO:0007669"/>
    <property type="project" value="UniProtKB-KW"/>
</dbReference>
<sequence length="222" mass="24346">MADPAGVMLIERVRRNRLTYLPRIALLNLRERMHQLERDSVPGSVIEAGCALGGSAIVLAASKAKSRRMTVHDVFGTIPPPSDNDGDDVKSRYQIILDGQSEGIGGDVYYGYRSDLKAQVAASFADLGVPTWRNNVTLVQGLFEDTVDPEGPVALAHLDGDWYESVKVCLERIWPKVSVGGAVVVDDYDAWSGCRRAVDEFLGRQDDVRVERAARPHLVKVG</sequence>
<accession>A0AA41QGA5</accession>
<evidence type="ECO:0000313" key="2">
    <source>
        <dbReference type="Proteomes" id="UP001165405"/>
    </source>
</evidence>
<dbReference type="GO" id="GO:0032259">
    <property type="term" value="P:methylation"/>
    <property type="evidence" value="ECO:0007669"/>
    <property type="project" value="UniProtKB-KW"/>
</dbReference>